<sequence>MQRISEGAMLECTAHTFFRRLETTGQYPDEKADSRVRMKVQSPRTSVGKGKVKVHRKVAREAVRKSLVLLKNGKDPKKPFLPLEKNPRRILVAGVHANDIGYQCGGWTITWHGSSGRITTGTTILDAVKETIGDETEIIYEQNPSPATFADQDFSFAIVVVGEAAYAEVIGDNSKLDIPFNGSDLIKLVADRVPTLAIMISGRPLVFEQELLEKIDAFVAAWLPGSEGQGITDVLFGDYDFEGLLPVTWFKSLDQLPINTGDKSYDPLFPLGFGLRFNTDNPST</sequence>
<organism evidence="4 5">
    <name type="scientific">Kingdonia uniflora</name>
    <dbReference type="NCBI Taxonomy" id="39325"/>
    <lineage>
        <taxon>Eukaryota</taxon>
        <taxon>Viridiplantae</taxon>
        <taxon>Streptophyta</taxon>
        <taxon>Embryophyta</taxon>
        <taxon>Tracheophyta</taxon>
        <taxon>Spermatophyta</taxon>
        <taxon>Magnoliopsida</taxon>
        <taxon>Ranunculales</taxon>
        <taxon>Circaeasteraceae</taxon>
        <taxon>Kingdonia</taxon>
    </lineage>
</organism>
<keyword evidence="5" id="KW-1185">Reference proteome</keyword>
<dbReference type="InterPro" id="IPR051915">
    <property type="entry name" value="Cellulose_Degrad_GH3"/>
</dbReference>
<dbReference type="SUPFAM" id="SSF52279">
    <property type="entry name" value="Beta-D-glucan exohydrolase, C-terminal domain"/>
    <property type="match status" value="1"/>
</dbReference>
<dbReference type="PANTHER" id="PTHR30620:SF33">
    <property type="entry name" value="BETA-D-GLUCAN EXOHYDROLASE-LIKE PROTEIN-RELATED"/>
    <property type="match status" value="1"/>
</dbReference>
<feature type="domain" description="Glycoside hydrolase family 3 C-terminal" evidence="3">
    <location>
        <begin position="67"/>
        <end position="275"/>
    </location>
</feature>
<evidence type="ECO:0000313" key="5">
    <source>
        <dbReference type="Proteomes" id="UP000541444"/>
    </source>
</evidence>
<comment type="caution">
    <text evidence="4">The sequence shown here is derived from an EMBL/GenBank/DDBJ whole genome shotgun (WGS) entry which is preliminary data.</text>
</comment>
<dbReference type="PANTHER" id="PTHR30620">
    <property type="entry name" value="PERIPLASMIC BETA-GLUCOSIDASE-RELATED"/>
    <property type="match status" value="1"/>
</dbReference>
<dbReference type="GO" id="GO:0008422">
    <property type="term" value="F:beta-glucosidase activity"/>
    <property type="evidence" value="ECO:0007669"/>
    <property type="project" value="TreeGrafter"/>
</dbReference>
<dbReference type="OrthoDB" id="416222at2759"/>
<dbReference type="InterPro" id="IPR002772">
    <property type="entry name" value="Glyco_hydro_3_C"/>
</dbReference>
<dbReference type="Pfam" id="PF01915">
    <property type="entry name" value="Glyco_hydro_3_C"/>
    <property type="match status" value="1"/>
</dbReference>
<reference evidence="4 5" key="1">
    <citation type="journal article" date="2020" name="IScience">
        <title>Genome Sequencing of the Endangered Kingdonia uniflora (Circaeasteraceae, Ranunculales) Reveals Potential Mechanisms of Evolutionary Specialization.</title>
        <authorList>
            <person name="Sun Y."/>
            <person name="Deng T."/>
            <person name="Zhang A."/>
            <person name="Moore M.J."/>
            <person name="Landis J.B."/>
            <person name="Lin N."/>
            <person name="Zhang H."/>
            <person name="Zhang X."/>
            <person name="Huang J."/>
            <person name="Zhang X."/>
            <person name="Sun H."/>
            <person name="Wang H."/>
        </authorList>
    </citation>
    <scope>NUCLEOTIDE SEQUENCE [LARGE SCALE GENOMIC DNA]</scope>
    <source>
        <strain evidence="4">TB1705</strain>
        <tissue evidence="4">Leaf</tissue>
    </source>
</reference>
<gene>
    <name evidence="4" type="ORF">GIB67_027362</name>
</gene>
<evidence type="ECO:0000259" key="3">
    <source>
        <dbReference type="Pfam" id="PF01915"/>
    </source>
</evidence>
<name>A0A7J7MF12_9MAGN</name>
<dbReference type="Proteomes" id="UP000541444">
    <property type="component" value="Unassembled WGS sequence"/>
</dbReference>
<keyword evidence="2" id="KW-0326">Glycosidase</keyword>
<keyword evidence="1" id="KW-0378">Hydrolase</keyword>
<proteinExistence type="predicted"/>
<protein>
    <recommendedName>
        <fullName evidence="3">Glycoside hydrolase family 3 C-terminal domain-containing protein</fullName>
    </recommendedName>
</protein>
<dbReference type="EMBL" id="JACGCM010001560">
    <property type="protein sequence ID" value="KAF6153495.1"/>
    <property type="molecule type" value="Genomic_DNA"/>
</dbReference>
<dbReference type="Gene3D" id="3.40.50.1700">
    <property type="entry name" value="Glycoside hydrolase family 3 C-terminal domain"/>
    <property type="match status" value="1"/>
</dbReference>
<accession>A0A7J7MF12</accession>
<evidence type="ECO:0000256" key="2">
    <source>
        <dbReference type="ARBA" id="ARBA00023295"/>
    </source>
</evidence>
<dbReference type="FunFam" id="3.40.50.1700:FF:000002">
    <property type="entry name" value="Glycosyl hydrolase family protein"/>
    <property type="match status" value="1"/>
</dbReference>
<dbReference type="AlphaFoldDB" id="A0A7J7MF12"/>
<dbReference type="GO" id="GO:0009251">
    <property type="term" value="P:glucan catabolic process"/>
    <property type="evidence" value="ECO:0007669"/>
    <property type="project" value="TreeGrafter"/>
</dbReference>
<dbReference type="InterPro" id="IPR036881">
    <property type="entry name" value="Glyco_hydro_3_C_sf"/>
</dbReference>
<evidence type="ECO:0000256" key="1">
    <source>
        <dbReference type="ARBA" id="ARBA00022801"/>
    </source>
</evidence>
<evidence type="ECO:0000313" key="4">
    <source>
        <dbReference type="EMBL" id="KAF6153495.1"/>
    </source>
</evidence>